<evidence type="ECO:0000256" key="3">
    <source>
        <dbReference type="ARBA" id="ARBA00022448"/>
    </source>
</evidence>
<evidence type="ECO:0000256" key="6">
    <source>
        <dbReference type="ARBA" id="ARBA00022840"/>
    </source>
</evidence>
<feature type="transmembrane region" description="Helical" evidence="12">
    <location>
        <begin position="694"/>
        <end position="718"/>
    </location>
</feature>
<evidence type="ECO:0000313" key="15">
    <source>
        <dbReference type="EMBL" id="CAD6190817.1"/>
    </source>
</evidence>
<reference evidence="15" key="1">
    <citation type="submission" date="2020-10" db="EMBL/GenBank/DDBJ databases">
        <authorList>
            <person name="Kikuchi T."/>
        </authorList>
    </citation>
    <scope>NUCLEOTIDE SEQUENCE</scope>
    <source>
        <strain evidence="15">NKZ352</strain>
    </source>
</reference>
<comment type="similarity">
    <text evidence="2">Belongs to the UPF0220 family.</text>
</comment>
<dbReference type="InterPro" id="IPR011527">
    <property type="entry name" value="ABC1_TM_dom"/>
</dbReference>
<dbReference type="PROSITE" id="PS50893">
    <property type="entry name" value="ABC_TRANSPORTER_2"/>
    <property type="match status" value="1"/>
</dbReference>
<keyword evidence="16" id="KW-1185">Reference proteome</keyword>
<protein>
    <recommendedName>
        <fullName evidence="9">Iron-sulfur clusters transporter ABCB7, mitochondrial</fullName>
    </recommendedName>
    <alternativeName>
        <fullName evidence="10">ATP-binding cassette sub-family B member 7, mitochondrial</fullName>
    </alternativeName>
</protein>
<dbReference type="InterPro" id="IPR007919">
    <property type="entry name" value="UPF0220"/>
</dbReference>
<keyword evidence="8 12" id="KW-0472">Membrane</keyword>
<feature type="transmembrane region" description="Helical" evidence="12">
    <location>
        <begin position="798"/>
        <end position="818"/>
    </location>
</feature>
<keyword evidence="6" id="KW-0067">ATP-binding</keyword>
<evidence type="ECO:0000256" key="1">
    <source>
        <dbReference type="ARBA" id="ARBA00004448"/>
    </source>
</evidence>
<evidence type="ECO:0000256" key="7">
    <source>
        <dbReference type="ARBA" id="ARBA00022989"/>
    </source>
</evidence>
<keyword evidence="4 12" id="KW-0812">Transmembrane</keyword>
<evidence type="ECO:0000256" key="8">
    <source>
        <dbReference type="ARBA" id="ARBA00023136"/>
    </source>
</evidence>
<feature type="transmembrane region" description="Helical" evidence="12">
    <location>
        <begin position="213"/>
        <end position="232"/>
    </location>
</feature>
<evidence type="ECO:0000256" key="11">
    <source>
        <dbReference type="ARBA" id="ARBA00048046"/>
    </source>
</evidence>
<gene>
    <name evidence="15" type="ORF">CAUJ_LOCUS6736</name>
</gene>
<dbReference type="Pfam" id="PF00664">
    <property type="entry name" value="ABC_membrane"/>
    <property type="match status" value="1"/>
</dbReference>
<dbReference type="GO" id="GO:0005743">
    <property type="term" value="C:mitochondrial inner membrane"/>
    <property type="evidence" value="ECO:0007669"/>
    <property type="project" value="UniProtKB-SubCell"/>
</dbReference>
<feature type="transmembrane region" description="Helical" evidence="12">
    <location>
        <begin position="724"/>
        <end position="744"/>
    </location>
</feature>
<dbReference type="InterPro" id="IPR039421">
    <property type="entry name" value="Type_1_exporter"/>
</dbReference>
<evidence type="ECO:0000256" key="4">
    <source>
        <dbReference type="ARBA" id="ARBA00022692"/>
    </source>
</evidence>
<dbReference type="Gene3D" id="3.40.50.300">
    <property type="entry name" value="P-loop containing nucleotide triphosphate hydrolases"/>
    <property type="match status" value="1"/>
</dbReference>
<dbReference type="CDD" id="cd18582">
    <property type="entry name" value="ABC_6TM_ATM1_ABCB7"/>
    <property type="match status" value="1"/>
</dbReference>
<dbReference type="FunFam" id="1.20.1560.10:FF:000004">
    <property type="entry name" value="ATP-binding cassette sub-family B member 7"/>
    <property type="match status" value="1"/>
</dbReference>
<dbReference type="GO" id="GO:0005524">
    <property type="term" value="F:ATP binding"/>
    <property type="evidence" value="ECO:0007669"/>
    <property type="project" value="UniProtKB-KW"/>
</dbReference>
<evidence type="ECO:0000259" key="13">
    <source>
        <dbReference type="PROSITE" id="PS50893"/>
    </source>
</evidence>
<evidence type="ECO:0000256" key="12">
    <source>
        <dbReference type="SAM" id="Phobius"/>
    </source>
</evidence>
<accession>A0A8S1H610</accession>
<keyword evidence="7 12" id="KW-1133">Transmembrane helix</keyword>
<feature type="domain" description="ABC transporter" evidence="13">
    <location>
        <begin position="392"/>
        <end position="626"/>
    </location>
</feature>
<organism evidence="15 16">
    <name type="scientific">Caenorhabditis auriculariae</name>
    <dbReference type="NCBI Taxonomy" id="2777116"/>
    <lineage>
        <taxon>Eukaryota</taxon>
        <taxon>Metazoa</taxon>
        <taxon>Ecdysozoa</taxon>
        <taxon>Nematoda</taxon>
        <taxon>Chromadorea</taxon>
        <taxon>Rhabditida</taxon>
        <taxon>Rhabditina</taxon>
        <taxon>Rhabditomorpha</taxon>
        <taxon>Rhabditoidea</taxon>
        <taxon>Rhabditidae</taxon>
        <taxon>Peloderinae</taxon>
        <taxon>Caenorhabditis</taxon>
    </lineage>
</organism>
<dbReference type="PROSITE" id="PS50929">
    <property type="entry name" value="ABC_TM1F"/>
    <property type="match status" value="1"/>
</dbReference>
<feature type="transmembrane region" description="Helical" evidence="12">
    <location>
        <begin position="57"/>
        <end position="78"/>
    </location>
</feature>
<proteinExistence type="inferred from homology"/>
<dbReference type="PROSITE" id="PS00211">
    <property type="entry name" value="ABC_TRANSPORTER_1"/>
    <property type="match status" value="1"/>
</dbReference>
<dbReference type="Pfam" id="PF05255">
    <property type="entry name" value="UPF0220"/>
    <property type="match status" value="1"/>
</dbReference>
<dbReference type="SUPFAM" id="SSF90123">
    <property type="entry name" value="ABC transporter transmembrane region"/>
    <property type="match status" value="1"/>
</dbReference>
<dbReference type="AlphaFoldDB" id="A0A8S1H610"/>
<feature type="domain" description="ABC transmembrane type-1" evidence="14">
    <location>
        <begin position="58"/>
        <end position="356"/>
    </location>
</feature>
<dbReference type="Gene3D" id="1.20.1560.10">
    <property type="entry name" value="ABC transporter type 1, transmembrane domain"/>
    <property type="match status" value="1"/>
</dbReference>
<dbReference type="GO" id="GO:0016887">
    <property type="term" value="F:ATP hydrolysis activity"/>
    <property type="evidence" value="ECO:0007669"/>
    <property type="project" value="InterPro"/>
</dbReference>
<dbReference type="Proteomes" id="UP000835052">
    <property type="component" value="Unassembled WGS sequence"/>
</dbReference>
<feature type="transmembrane region" description="Helical" evidence="12">
    <location>
        <begin position="100"/>
        <end position="119"/>
    </location>
</feature>
<dbReference type="PANTHER" id="PTHR24221">
    <property type="entry name" value="ATP-BINDING CASSETTE SUB-FAMILY B"/>
    <property type="match status" value="1"/>
</dbReference>
<dbReference type="SMART" id="SM00382">
    <property type="entry name" value="AAA"/>
    <property type="match status" value="1"/>
</dbReference>
<dbReference type="InterPro" id="IPR036640">
    <property type="entry name" value="ABC1_TM_sf"/>
</dbReference>
<name>A0A8S1H610_9PELO</name>
<comment type="caution">
    <text evidence="15">The sequence shown here is derived from an EMBL/GenBank/DDBJ whole genome shotgun (WGS) entry which is preliminary data.</text>
</comment>
<feature type="transmembrane region" description="Helical" evidence="12">
    <location>
        <begin position="765"/>
        <end position="786"/>
    </location>
</feature>
<dbReference type="EMBL" id="CAJGYM010000018">
    <property type="protein sequence ID" value="CAD6190817.1"/>
    <property type="molecule type" value="Genomic_DNA"/>
</dbReference>
<feature type="transmembrane region" description="Helical" evidence="12">
    <location>
        <begin position="182"/>
        <end position="207"/>
    </location>
</feature>
<comment type="catalytic activity">
    <reaction evidence="11">
        <text>(glutathione)4[2Fe(III)-2S] cluster(in) + ATP + H2O = (glutathione)4[2Fe(III)-2S] cluster(out) + ADP + phosphate + H(+)</text>
        <dbReference type="Rhea" id="RHEA:67028"/>
        <dbReference type="ChEBI" id="CHEBI:15377"/>
        <dbReference type="ChEBI" id="CHEBI:15378"/>
        <dbReference type="ChEBI" id="CHEBI:30616"/>
        <dbReference type="ChEBI" id="CHEBI:43474"/>
        <dbReference type="ChEBI" id="CHEBI:167627"/>
        <dbReference type="ChEBI" id="CHEBI:456216"/>
    </reaction>
    <physiologicalReaction direction="left-to-right" evidence="11">
        <dbReference type="Rhea" id="RHEA:67029"/>
    </physiologicalReaction>
</comment>
<evidence type="ECO:0000256" key="10">
    <source>
        <dbReference type="ARBA" id="ARBA00042945"/>
    </source>
</evidence>
<dbReference type="GO" id="GO:0006879">
    <property type="term" value="P:intracellular iron ion homeostasis"/>
    <property type="evidence" value="ECO:0007669"/>
    <property type="project" value="TreeGrafter"/>
</dbReference>
<evidence type="ECO:0000256" key="2">
    <source>
        <dbReference type="ARBA" id="ARBA00005335"/>
    </source>
</evidence>
<comment type="subcellular location">
    <subcellularLocation>
        <location evidence="1">Mitochondrion inner membrane</location>
        <topology evidence="1">Multi-pass membrane protein</topology>
    </subcellularLocation>
</comment>
<dbReference type="FunFam" id="3.40.50.300:FF:002683">
    <property type="entry name" value="ABC Transporter, Mitochondrial"/>
    <property type="match status" value="1"/>
</dbReference>
<evidence type="ECO:0000256" key="9">
    <source>
        <dbReference type="ARBA" id="ARBA00041016"/>
    </source>
</evidence>
<dbReference type="InterPro" id="IPR003593">
    <property type="entry name" value="AAA+_ATPase"/>
</dbReference>
<dbReference type="InterPro" id="IPR027417">
    <property type="entry name" value="P-loop_NTPase"/>
</dbReference>
<dbReference type="OrthoDB" id="6500128at2759"/>
<dbReference type="GO" id="GO:0140359">
    <property type="term" value="F:ABC-type transporter activity"/>
    <property type="evidence" value="ECO:0007669"/>
    <property type="project" value="InterPro"/>
</dbReference>
<evidence type="ECO:0000313" key="16">
    <source>
        <dbReference type="Proteomes" id="UP000835052"/>
    </source>
</evidence>
<dbReference type="InterPro" id="IPR003439">
    <property type="entry name" value="ABC_transporter-like_ATP-bd"/>
</dbReference>
<dbReference type="PANTHER" id="PTHR24221:SF402">
    <property type="entry name" value="IRON-SULFUR CLUSTERS TRANSPORTER ABCB7, MITOCHONDRIAL"/>
    <property type="match status" value="1"/>
</dbReference>
<keyword evidence="3" id="KW-0813">Transport</keyword>
<keyword evidence="5" id="KW-0547">Nucleotide-binding</keyword>
<evidence type="ECO:0000259" key="14">
    <source>
        <dbReference type="PROSITE" id="PS50929"/>
    </source>
</evidence>
<dbReference type="SUPFAM" id="SSF52540">
    <property type="entry name" value="P-loop containing nucleoside triphosphate hydrolases"/>
    <property type="match status" value="1"/>
</dbReference>
<dbReference type="InterPro" id="IPR017871">
    <property type="entry name" value="ABC_transporter-like_CS"/>
</dbReference>
<dbReference type="Pfam" id="PF00005">
    <property type="entry name" value="ABC_tran"/>
    <property type="match status" value="1"/>
</dbReference>
<sequence length="828" mass="91692">MNRKGALKHIVTRTCFHPGASTQVPMQANAQLTGWQMIARLSKFVWPKGNPAIKRRVLLALSLLFGAKLANVSVPYLFRDIVNYYNGKAPEFLKLTLDGSASQTLFTAGVSIIIAYGIARATSSLFNELRNAVFAKVAQHSIRQIARNIFLHLHSLDLSFHLNRQTGALSKAIDRGTRGMSFVLSSLIFNIVPTAVEIGMVSALMTASLGSDFAYMTVGSIGMYGVATLAITRWRTRFRHEMNQADNDAGNKAVDSLINYETVKYFNNEKFEADRYDHFLKKYEKASLKTTSSLAFLNFSQNTIFSAGLIGVMCLAANRIATGEFTIGDLVLANTLLFQLSIPLNFLGSVYREVRQGLVDMNTMFSLLTLQPKIVEAQDAKTLLIKGNDINIKFDNVHFSYLEQKPILQGLTMEIPAGKKVAIVGGSGSGKSTIVRLLYRLYDIDSGTISINGKKIEDLTLNSLRQNVSVVPQDSVLFHDSIFYNLAYGKTSSSREQVYAAARMADLHTSVEQMPNSYETIVGERGLKLSGGEKQRVAIARAILKDAPLVVYDEATSSLDAITEANIMRALKGAVNQKTSLFIAHRLATIVDADIIYVLEEGRVAESGSHSELLAQNGLYAELWRSQNVHGSLVPPKKDKSENESLMLELDLDKCCGRIYLWKNEAKYLSIMSGCFDQIHCNCNFDFEGRRNAVASITASFLFFAAWWLMIDTAAVYGKDDWKQVYFVITVASTIALFMVNAVSNSQVRGESLHEGILGTKGSRLWLMAAFVMSFASLVAATWVLFSDYVLQQGDHPVWPGVALFLTNLIIFTSSCVYKFGRTEEMWG</sequence>
<evidence type="ECO:0000256" key="5">
    <source>
        <dbReference type="ARBA" id="ARBA00022741"/>
    </source>
</evidence>